<proteinExistence type="predicted"/>
<protein>
    <submittedName>
        <fullName evidence="2">Uncharacterized protein</fullName>
    </submittedName>
</protein>
<gene>
    <name evidence="2" type="ORF">ILYODFUR_015385</name>
</gene>
<name>A0ABV0U5M0_9TELE</name>
<organism evidence="2 3">
    <name type="scientific">Ilyodon furcidens</name>
    <name type="common">goldbreast splitfin</name>
    <dbReference type="NCBI Taxonomy" id="33524"/>
    <lineage>
        <taxon>Eukaryota</taxon>
        <taxon>Metazoa</taxon>
        <taxon>Chordata</taxon>
        <taxon>Craniata</taxon>
        <taxon>Vertebrata</taxon>
        <taxon>Euteleostomi</taxon>
        <taxon>Actinopterygii</taxon>
        <taxon>Neopterygii</taxon>
        <taxon>Teleostei</taxon>
        <taxon>Neoteleostei</taxon>
        <taxon>Acanthomorphata</taxon>
        <taxon>Ovalentaria</taxon>
        <taxon>Atherinomorphae</taxon>
        <taxon>Cyprinodontiformes</taxon>
        <taxon>Goodeidae</taxon>
        <taxon>Ilyodon</taxon>
    </lineage>
</organism>
<evidence type="ECO:0000313" key="2">
    <source>
        <dbReference type="EMBL" id="MEQ2240480.1"/>
    </source>
</evidence>
<evidence type="ECO:0000313" key="3">
    <source>
        <dbReference type="Proteomes" id="UP001482620"/>
    </source>
</evidence>
<feature type="region of interest" description="Disordered" evidence="1">
    <location>
        <begin position="1"/>
        <end position="20"/>
    </location>
</feature>
<keyword evidence="3" id="KW-1185">Reference proteome</keyword>
<dbReference type="Proteomes" id="UP001482620">
    <property type="component" value="Unassembled WGS sequence"/>
</dbReference>
<reference evidence="2 3" key="1">
    <citation type="submission" date="2021-06" db="EMBL/GenBank/DDBJ databases">
        <authorList>
            <person name="Palmer J.M."/>
        </authorList>
    </citation>
    <scope>NUCLEOTIDE SEQUENCE [LARGE SCALE GENOMIC DNA]</scope>
    <source>
        <strain evidence="3">if_2019</strain>
        <tissue evidence="2">Muscle</tissue>
    </source>
</reference>
<feature type="compositionally biased region" description="Basic and acidic residues" evidence="1">
    <location>
        <begin position="1"/>
        <end position="18"/>
    </location>
</feature>
<evidence type="ECO:0000256" key="1">
    <source>
        <dbReference type="SAM" id="MobiDB-lite"/>
    </source>
</evidence>
<dbReference type="EMBL" id="JAHRIQ010059275">
    <property type="protein sequence ID" value="MEQ2240480.1"/>
    <property type="molecule type" value="Genomic_DNA"/>
</dbReference>
<accession>A0ABV0U5M0</accession>
<comment type="caution">
    <text evidence="2">The sequence shown here is derived from an EMBL/GenBank/DDBJ whole genome shotgun (WGS) entry which is preliminary data.</text>
</comment>
<sequence length="81" mass="8869">MRCLSDRRCSSGESEKGGKLINGVGRHSETYNCTVISICRLISPHVSSSYLNNTHRLILGNPKVFPGPKRNIRLSAGSEPD</sequence>